<dbReference type="InterPro" id="IPR011990">
    <property type="entry name" value="TPR-like_helical_dom_sf"/>
</dbReference>
<keyword evidence="2" id="KW-0143">Chaperone</keyword>
<gene>
    <name evidence="3" type="ORF">VMF7928_00110</name>
</gene>
<evidence type="ECO:0000313" key="4">
    <source>
        <dbReference type="Proteomes" id="UP000838748"/>
    </source>
</evidence>
<dbReference type="Gene3D" id="1.25.40.10">
    <property type="entry name" value="Tetratricopeptide repeat domain"/>
    <property type="match status" value="1"/>
</dbReference>
<dbReference type="Proteomes" id="UP000838748">
    <property type="component" value="Unassembled WGS sequence"/>
</dbReference>
<name>A0ABN8E199_9VIBR</name>
<dbReference type="PIRSF" id="PIRSF003165">
    <property type="entry name" value="Chaperone_SicA"/>
    <property type="match status" value="1"/>
</dbReference>
<dbReference type="EMBL" id="CAKLDM010000001">
    <property type="protein sequence ID" value="CAH0536014.1"/>
    <property type="molecule type" value="Genomic_DNA"/>
</dbReference>
<organism evidence="3 4">
    <name type="scientific">Vibrio marisflavi CECT 7928</name>
    <dbReference type="NCBI Taxonomy" id="634439"/>
    <lineage>
        <taxon>Bacteria</taxon>
        <taxon>Pseudomonadati</taxon>
        <taxon>Pseudomonadota</taxon>
        <taxon>Gammaproteobacteria</taxon>
        <taxon>Vibrionales</taxon>
        <taxon>Vibrionaceae</taxon>
        <taxon>Vibrio</taxon>
    </lineage>
</organism>
<dbReference type="NCBIfam" id="TIGR02552">
    <property type="entry name" value="LcrH_SycD"/>
    <property type="match status" value="1"/>
</dbReference>
<dbReference type="InterPro" id="IPR005415">
    <property type="entry name" value="T3SS_Ca_resp_chp_LcrH/SycD"/>
</dbReference>
<evidence type="ECO:0000313" key="3">
    <source>
        <dbReference type="EMBL" id="CAH0536014.1"/>
    </source>
</evidence>
<comment type="similarity">
    <text evidence="1">Belongs to the LcrH/SycD chaperone family.</text>
</comment>
<comment type="caution">
    <text evidence="3">The sequence shown here is derived from an EMBL/GenBank/DDBJ whole genome shotgun (WGS) entry which is preliminary data.</text>
</comment>
<dbReference type="SUPFAM" id="SSF48452">
    <property type="entry name" value="TPR-like"/>
    <property type="match status" value="1"/>
</dbReference>
<evidence type="ECO:0008006" key="5">
    <source>
        <dbReference type="Google" id="ProtNLM"/>
    </source>
</evidence>
<evidence type="ECO:0000256" key="2">
    <source>
        <dbReference type="ARBA" id="ARBA00023186"/>
    </source>
</evidence>
<sequence>MNQPDEKSIVEFFQRGGSMKILCDMDESSLDTIYNYAFQLFETGQTAEAYRHFYFLASMDQWNFDYLLALGICCQRMGEHEQAIYCFSRSGQRELADPRSSYYAGISYQCLGNKSYARKAFNAAVRWCSDKPEYQQLKSKVSAALARTMLEV</sequence>
<dbReference type="Pfam" id="PF07720">
    <property type="entry name" value="TPR_3"/>
    <property type="match status" value="1"/>
</dbReference>
<keyword evidence="4" id="KW-1185">Reference proteome</keyword>
<dbReference type="PRINTS" id="PR01595">
    <property type="entry name" value="SYCDCHAPRONE"/>
</dbReference>
<evidence type="ECO:0000256" key="1">
    <source>
        <dbReference type="ARBA" id="ARBA00010244"/>
    </source>
</evidence>
<dbReference type="RefSeq" id="WP_237359525.1">
    <property type="nucleotide sequence ID" value="NZ_CAKLDM010000001.1"/>
</dbReference>
<dbReference type="InterPro" id="IPR016379">
    <property type="entry name" value="T3SS_Ca_resp_chp_LcrH/SycD_sub"/>
</dbReference>
<accession>A0ABN8E199</accession>
<proteinExistence type="inferred from homology"/>
<protein>
    <recommendedName>
        <fullName evidence="5">CesD/SycD/LcrH family type III secretion system chaperone</fullName>
    </recommendedName>
</protein>
<reference evidence="3" key="1">
    <citation type="submission" date="2021-11" db="EMBL/GenBank/DDBJ databases">
        <authorList>
            <person name="Rodrigo-Torres L."/>
            <person name="Arahal R. D."/>
            <person name="Lucena T."/>
        </authorList>
    </citation>
    <scope>NUCLEOTIDE SEQUENCE</scope>
    <source>
        <strain evidence="3">CECT 7928</strain>
    </source>
</reference>
<dbReference type="InterPro" id="IPR011716">
    <property type="entry name" value="TPR-3"/>
</dbReference>